<evidence type="ECO:0000313" key="10">
    <source>
        <dbReference type="Proteomes" id="UP000297693"/>
    </source>
</evidence>
<keyword evidence="7 8" id="KW-0472">Membrane</keyword>
<dbReference type="GO" id="GO:0030001">
    <property type="term" value="P:metal ion transport"/>
    <property type="evidence" value="ECO:0007669"/>
    <property type="project" value="UniProtKB-ARBA"/>
</dbReference>
<feature type="transmembrane region" description="Helical" evidence="8">
    <location>
        <begin position="262"/>
        <end position="281"/>
    </location>
</feature>
<reference evidence="9" key="1">
    <citation type="journal article" date="2019" name="PLoS Negl. Trop. Dis.">
        <title>Revisiting the worldwide diversity of Leptospira species in the environment.</title>
        <authorList>
            <person name="Vincent A.T."/>
            <person name="Schiettekatte O."/>
            <person name="Bourhy P."/>
            <person name="Veyrier F.J."/>
            <person name="Picardeau M."/>
        </authorList>
    </citation>
    <scope>NUCLEOTIDE SEQUENCE [LARGE SCALE GENOMIC DNA]</scope>
    <source>
        <strain evidence="9">201702476</strain>
    </source>
</reference>
<dbReference type="Proteomes" id="UP000297693">
    <property type="component" value="Unassembled WGS sequence"/>
</dbReference>
<keyword evidence="5 8" id="KW-1133">Transmembrane helix</keyword>
<feature type="transmembrane region" description="Helical" evidence="8">
    <location>
        <begin position="47"/>
        <end position="67"/>
    </location>
</feature>
<feature type="transmembrane region" description="Helical" evidence="8">
    <location>
        <begin position="324"/>
        <end position="348"/>
    </location>
</feature>
<dbReference type="PANTHER" id="PTHR32024">
    <property type="entry name" value="TRK SYSTEM POTASSIUM UPTAKE PROTEIN TRKG-RELATED"/>
    <property type="match status" value="1"/>
</dbReference>
<feature type="transmembrane region" description="Helical" evidence="8">
    <location>
        <begin position="293"/>
        <end position="312"/>
    </location>
</feature>
<accession>A0A4R9JW44</accession>
<comment type="subcellular location">
    <subcellularLocation>
        <location evidence="1">Cell membrane</location>
        <topology evidence="1">Multi-pass membrane protein</topology>
    </subcellularLocation>
</comment>
<keyword evidence="6" id="KW-0406">Ion transport</keyword>
<evidence type="ECO:0000256" key="4">
    <source>
        <dbReference type="ARBA" id="ARBA00022692"/>
    </source>
</evidence>
<proteinExistence type="predicted"/>
<feature type="transmembrane region" description="Helical" evidence="8">
    <location>
        <begin position="12"/>
        <end position="35"/>
    </location>
</feature>
<keyword evidence="10" id="KW-1185">Reference proteome</keyword>
<feature type="transmembrane region" description="Helical" evidence="8">
    <location>
        <begin position="487"/>
        <end position="508"/>
    </location>
</feature>
<feature type="transmembrane region" description="Helical" evidence="8">
    <location>
        <begin position="79"/>
        <end position="101"/>
    </location>
</feature>
<feature type="transmembrane region" description="Helical" evidence="8">
    <location>
        <begin position="207"/>
        <end position="232"/>
    </location>
</feature>
<evidence type="ECO:0000256" key="1">
    <source>
        <dbReference type="ARBA" id="ARBA00004651"/>
    </source>
</evidence>
<feature type="transmembrane region" description="Helical" evidence="8">
    <location>
        <begin position="113"/>
        <end position="134"/>
    </location>
</feature>
<comment type="caution">
    <text evidence="9">The sequence shown here is derived from an EMBL/GenBank/DDBJ whole genome shotgun (WGS) entry which is preliminary data.</text>
</comment>
<name>A0A4R9JW44_9LEPT</name>
<evidence type="ECO:0000256" key="5">
    <source>
        <dbReference type="ARBA" id="ARBA00022989"/>
    </source>
</evidence>
<gene>
    <name evidence="9" type="ORF">EHQ58_16715</name>
</gene>
<keyword evidence="3" id="KW-1003">Cell membrane</keyword>
<dbReference type="GO" id="GO:0005886">
    <property type="term" value="C:plasma membrane"/>
    <property type="evidence" value="ECO:0007669"/>
    <property type="project" value="UniProtKB-SubCell"/>
</dbReference>
<keyword evidence="2" id="KW-0813">Transport</keyword>
<evidence type="ECO:0000256" key="3">
    <source>
        <dbReference type="ARBA" id="ARBA00022475"/>
    </source>
</evidence>
<evidence type="ECO:0000256" key="7">
    <source>
        <dbReference type="ARBA" id="ARBA00023136"/>
    </source>
</evidence>
<evidence type="ECO:0000256" key="2">
    <source>
        <dbReference type="ARBA" id="ARBA00022448"/>
    </source>
</evidence>
<evidence type="ECO:0000313" key="9">
    <source>
        <dbReference type="EMBL" id="TGL56551.1"/>
    </source>
</evidence>
<dbReference type="InterPro" id="IPR003445">
    <property type="entry name" value="Cat_transpt"/>
</dbReference>
<feature type="transmembrane region" description="Helical" evidence="8">
    <location>
        <begin position="176"/>
        <end position="195"/>
    </location>
</feature>
<feature type="transmembrane region" description="Helical" evidence="8">
    <location>
        <begin position="146"/>
        <end position="164"/>
    </location>
</feature>
<dbReference type="EMBL" id="RQGD01000046">
    <property type="protein sequence ID" value="TGL56551.1"/>
    <property type="molecule type" value="Genomic_DNA"/>
</dbReference>
<feature type="transmembrane region" description="Helical" evidence="8">
    <location>
        <begin position="368"/>
        <end position="387"/>
    </location>
</feature>
<dbReference type="AlphaFoldDB" id="A0A4R9JW44"/>
<keyword evidence="4 8" id="KW-0812">Transmembrane</keyword>
<evidence type="ECO:0000256" key="6">
    <source>
        <dbReference type="ARBA" id="ARBA00023065"/>
    </source>
</evidence>
<dbReference type="OrthoDB" id="9810952at2"/>
<protein>
    <submittedName>
        <fullName evidence="9">Portal protein</fullName>
    </submittedName>
</protein>
<sequence>MRNFYKENLRSIGRFIYTLSGIISFFILIFEYGFYYPVDWIPVVRSIVTTLVNFFLIYELFSFLFSSKKALEYLFEHKLQFFIIFLILIERLFQESILAFLSTYHLTGDDTTLIFLSTNQLLLIFSNLAHFYRISRLYNAKNINPSFVFIGSFAAIIFFGSLFLHFPKATSQNLPSIDIIFTSVSATCVTGLSTINITDEFTRTGQLIILMMIQVGGLGLMTLTSFFSFFLAGQASVNDKLLLKDLLSEESIGKVKEILKQIAYQTIFIEILGAVLLYLTFPISLSLPESEKIFFCIFHSISAFCNAGFSLLPGNLNDPHFSTAQSFLSTIMILIMLGGLGFPVLGQLRRWIFYRNEPTFRFSVATRLVLFTSVFLWFFGAISYFLLEQQYTLKNLSITEQLFHSLFYSVTTRTAGFNTLDLTKMGIPITFISFFLMWVGASPISTGGGIKTTTFAISFLNIVNQIIGKNTLEIYYRSIAPSTIARASATIVLSLFVIFTAILGLVIFESAPFLDLCYEVVSAFGTVGLSRGLTPTLGFQSKVIICIVMFVGRVGILTLLIALSKRAKNYSYKYPLEYVVVG</sequence>
<dbReference type="PANTHER" id="PTHR32024:SF1">
    <property type="entry name" value="KTR SYSTEM POTASSIUM UPTAKE PROTEIN B"/>
    <property type="match status" value="1"/>
</dbReference>
<dbReference type="GO" id="GO:0008324">
    <property type="term" value="F:monoatomic cation transmembrane transporter activity"/>
    <property type="evidence" value="ECO:0007669"/>
    <property type="project" value="InterPro"/>
</dbReference>
<dbReference type="Pfam" id="PF02386">
    <property type="entry name" value="TrkH"/>
    <property type="match status" value="1"/>
</dbReference>
<organism evidence="9 10">
    <name type="scientific">Leptospira ognonensis</name>
    <dbReference type="NCBI Taxonomy" id="2484945"/>
    <lineage>
        <taxon>Bacteria</taxon>
        <taxon>Pseudomonadati</taxon>
        <taxon>Spirochaetota</taxon>
        <taxon>Spirochaetia</taxon>
        <taxon>Leptospirales</taxon>
        <taxon>Leptospiraceae</taxon>
        <taxon>Leptospira</taxon>
    </lineage>
</organism>
<feature type="transmembrane region" description="Helical" evidence="8">
    <location>
        <begin position="539"/>
        <end position="563"/>
    </location>
</feature>
<evidence type="ECO:0000256" key="8">
    <source>
        <dbReference type="SAM" id="Phobius"/>
    </source>
</evidence>
<feature type="transmembrane region" description="Helical" evidence="8">
    <location>
        <begin position="425"/>
        <end position="444"/>
    </location>
</feature>